<dbReference type="InterPro" id="IPR057670">
    <property type="entry name" value="SH3_retrovirus"/>
</dbReference>
<evidence type="ECO:0000259" key="6">
    <source>
        <dbReference type="PROSITE" id="PS50994"/>
    </source>
</evidence>
<dbReference type="Pfam" id="PF22936">
    <property type="entry name" value="Pol_BBD"/>
    <property type="match status" value="1"/>
</dbReference>
<organism evidence="7">
    <name type="scientific">Tanacetum cinerariifolium</name>
    <name type="common">Dalmatian daisy</name>
    <name type="synonym">Chrysanthemum cinerariifolium</name>
    <dbReference type="NCBI Taxonomy" id="118510"/>
    <lineage>
        <taxon>Eukaryota</taxon>
        <taxon>Viridiplantae</taxon>
        <taxon>Streptophyta</taxon>
        <taxon>Embryophyta</taxon>
        <taxon>Tracheophyta</taxon>
        <taxon>Spermatophyta</taxon>
        <taxon>Magnoliopsida</taxon>
        <taxon>eudicotyledons</taxon>
        <taxon>Gunneridae</taxon>
        <taxon>Pentapetalae</taxon>
        <taxon>asterids</taxon>
        <taxon>campanulids</taxon>
        <taxon>Asterales</taxon>
        <taxon>Asteraceae</taxon>
        <taxon>Asteroideae</taxon>
        <taxon>Anthemideae</taxon>
        <taxon>Anthemidinae</taxon>
        <taxon>Tanacetum</taxon>
    </lineage>
</organism>
<evidence type="ECO:0000256" key="2">
    <source>
        <dbReference type="ARBA" id="ARBA00022723"/>
    </source>
</evidence>
<evidence type="ECO:0000256" key="5">
    <source>
        <dbReference type="SAM" id="MobiDB-lite"/>
    </source>
</evidence>
<dbReference type="Gene3D" id="3.30.420.10">
    <property type="entry name" value="Ribonuclease H-like superfamily/Ribonuclease H"/>
    <property type="match status" value="1"/>
</dbReference>
<dbReference type="GO" id="GO:0015074">
    <property type="term" value="P:DNA integration"/>
    <property type="evidence" value="ECO:0007669"/>
    <property type="project" value="InterPro"/>
</dbReference>
<dbReference type="InterPro" id="IPR012337">
    <property type="entry name" value="RNaseH-like_sf"/>
</dbReference>
<feature type="region of interest" description="Disordered" evidence="5">
    <location>
        <begin position="777"/>
        <end position="805"/>
    </location>
</feature>
<dbReference type="GO" id="GO:0003676">
    <property type="term" value="F:nucleic acid binding"/>
    <property type="evidence" value="ECO:0007669"/>
    <property type="project" value="InterPro"/>
</dbReference>
<accession>A0A6L2NA09</accession>
<feature type="region of interest" description="Disordered" evidence="5">
    <location>
        <begin position="64"/>
        <end position="160"/>
    </location>
</feature>
<feature type="compositionally biased region" description="Pro residues" evidence="5">
    <location>
        <begin position="127"/>
        <end position="142"/>
    </location>
</feature>
<dbReference type="InterPro" id="IPR013103">
    <property type="entry name" value="RVT_2"/>
</dbReference>
<keyword evidence="3" id="KW-0378">Hydrolase</keyword>
<dbReference type="PANTHER" id="PTHR42648">
    <property type="entry name" value="TRANSPOSASE, PUTATIVE-RELATED"/>
    <property type="match status" value="1"/>
</dbReference>
<comment type="caution">
    <text evidence="7">The sequence shown here is derived from an EMBL/GenBank/DDBJ whole genome shotgun (WGS) entry which is preliminary data.</text>
</comment>
<dbReference type="InterPro" id="IPR025724">
    <property type="entry name" value="GAG-pre-integrase_dom"/>
</dbReference>
<feature type="compositionally biased region" description="Polar residues" evidence="5">
    <location>
        <begin position="146"/>
        <end position="159"/>
    </location>
</feature>
<dbReference type="Pfam" id="PF25597">
    <property type="entry name" value="SH3_retrovirus"/>
    <property type="match status" value="1"/>
</dbReference>
<evidence type="ECO:0000256" key="1">
    <source>
        <dbReference type="ARBA" id="ARBA00022670"/>
    </source>
</evidence>
<dbReference type="InterPro" id="IPR001584">
    <property type="entry name" value="Integrase_cat-core"/>
</dbReference>
<dbReference type="GO" id="GO:0008233">
    <property type="term" value="F:peptidase activity"/>
    <property type="evidence" value="ECO:0007669"/>
    <property type="project" value="UniProtKB-KW"/>
</dbReference>
<feature type="compositionally biased region" description="Acidic residues" evidence="5">
    <location>
        <begin position="81"/>
        <end position="125"/>
    </location>
</feature>
<feature type="coiled-coil region" evidence="4">
    <location>
        <begin position="11"/>
        <end position="38"/>
    </location>
</feature>
<dbReference type="InterPro" id="IPR039537">
    <property type="entry name" value="Retrotran_Ty1/copia-like"/>
</dbReference>
<keyword evidence="1" id="KW-0645">Protease</keyword>
<keyword evidence="4" id="KW-0175">Coiled coil</keyword>
<dbReference type="SUPFAM" id="SSF53098">
    <property type="entry name" value="Ribonuclease H-like"/>
    <property type="match status" value="1"/>
</dbReference>
<dbReference type="PANTHER" id="PTHR42648:SF18">
    <property type="entry name" value="RETROTRANSPOSON, UNCLASSIFIED-LIKE PROTEIN"/>
    <property type="match status" value="1"/>
</dbReference>
<proteinExistence type="predicted"/>
<gene>
    <name evidence="7" type="ORF">Tci_054898</name>
</gene>
<feature type="coiled-coil region" evidence="4">
    <location>
        <begin position="911"/>
        <end position="938"/>
    </location>
</feature>
<feature type="compositionally biased region" description="Polar residues" evidence="5">
    <location>
        <begin position="777"/>
        <end position="792"/>
    </location>
</feature>
<dbReference type="GO" id="GO:0006508">
    <property type="term" value="P:proteolysis"/>
    <property type="evidence" value="ECO:0007669"/>
    <property type="project" value="UniProtKB-KW"/>
</dbReference>
<feature type="compositionally biased region" description="Low complexity" evidence="5">
    <location>
        <begin position="64"/>
        <end position="75"/>
    </location>
</feature>
<dbReference type="PROSITE" id="PS50994">
    <property type="entry name" value="INTEGRASE"/>
    <property type="match status" value="1"/>
</dbReference>
<name>A0A6L2NA09_TANCI</name>
<evidence type="ECO:0000256" key="3">
    <source>
        <dbReference type="ARBA" id="ARBA00022801"/>
    </source>
</evidence>
<dbReference type="InterPro" id="IPR054722">
    <property type="entry name" value="PolX-like_BBD"/>
</dbReference>
<feature type="compositionally biased region" description="Basic and acidic residues" evidence="5">
    <location>
        <begin position="793"/>
        <end position="805"/>
    </location>
</feature>
<dbReference type="EMBL" id="BKCJ010008578">
    <property type="protein sequence ID" value="GEU82920.1"/>
    <property type="molecule type" value="Genomic_DNA"/>
</dbReference>
<feature type="region of interest" description="Disordered" evidence="5">
    <location>
        <begin position="1261"/>
        <end position="1285"/>
    </location>
</feature>
<dbReference type="GO" id="GO:0046872">
    <property type="term" value="F:metal ion binding"/>
    <property type="evidence" value="ECO:0007669"/>
    <property type="project" value="UniProtKB-KW"/>
</dbReference>
<dbReference type="Pfam" id="PF13976">
    <property type="entry name" value="gag_pre-integrs"/>
    <property type="match status" value="1"/>
</dbReference>
<dbReference type="InterPro" id="IPR036397">
    <property type="entry name" value="RNaseH_sf"/>
</dbReference>
<protein>
    <submittedName>
        <fullName evidence="7">Retrovirus-related Pol polyprotein from transposon TNT 1-94</fullName>
    </submittedName>
</protein>
<evidence type="ECO:0000256" key="4">
    <source>
        <dbReference type="SAM" id="Coils"/>
    </source>
</evidence>
<evidence type="ECO:0000313" key="7">
    <source>
        <dbReference type="EMBL" id="GEU82920.1"/>
    </source>
</evidence>
<dbReference type="Pfam" id="PF14223">
    <property type="entry name" value="Retrotran_gag_2"/>
    <property type="match status" value="1"/>
</dbReference>
<keyword evidence="2" id="KW-0479">Metal-binding</keyword>
<dbReference type="Pfam" id="PF07727">
    <property type="entry name" value="RVT_2"/>
    <property type="match status" value="1"/>
</dbReference>
<feature type="domain" description="Integrase catalytic" evidence="6">
    <location>
        <begin position="1585"/>
        <end position="1680"/>
    </location>
</feature>
<reference evidence="7" key="1">
    <citation type="journal article" date="2019" name="Sci. Rep.">
        <title>Draft genome of Tanacetum cinerariifolium, the natural source of mosquito coil.</title>
        <authorList>
            <person name="Yamashiro T."/>
            <person name="Shiraishi A."/>
            <person name="Satake H."/>
            <person name="Nakayama K."/>
        </authorList>
    </citation>
    <scope>NUCLEOTIDE SEQUENCE</scope>
</reference>
<sequence length="1990" mass="228727">MIDDKIKKQKVFDLEDRIREKKRKKERMENGLSGLTNLVCVSQIDVVYVPVSPEHVPAIPDQLLVEPPLEPNPLELKSDCLDDEEESYEDLDTEKEDSEEDPEMDLDEEEEDPKMDVDDEEEEEPLPVSPPPLSSLRTPPPVLESSFDSDNPVTTTTTVGRPFKSPLSTYKVGQPSSVASTSVFSARYELNQLRQDFGILGSRIQSLTRGIGTCRTEIAEAHKEAIRARRRLDRFIWEMSFVIERDIPELMNGSTATGDKLTLIEQDQVKNQEEIHRLKNQVQSVNISATLAVMDRDRIEKTQDQDADDLDAYDSDYDELNIAKVALMTNLSPYGSDVLVEVHTPDNMNNSMINQGLNVPMFKHGDDPIDAINHMMSFLTSIITSRYPTTNNQLRNSLNPRQQATINYGRVTLQPVQGRQTTFSVEEGHMSKQCTKPKRKQVDSWFKDKVFLVHAQANGQILHEEELAFLADPGIPEVKGEQHKFGRVSCPKMQPDKIPIKNEAGLGEHLAPTRRSKQTDREALINSIKNDDQRLPRVTQVSIAGTSSTEQPPLKDKSIWSDQDKKIQKIDRLARSLLIQGLSNDIYYLIDSNKTTKDLWDALARQMLGSEYGEQDRKAAVLYEYETFKSMKGELLLDTYIRYLQVINDLKKYGYSKDNCELNIKFLNNMQPEWKQYATMMRRNKNLMKINIDALSNILKQNQGDVNDAMGLKKKTVVVTSDLLALIAEKTKVNKRKEKVVVSSDSEGSDEDDFSELKKVTALLAMGFNRKKFYSKPTNNNLRTSSASNSFNKKQEYVKSDDKKNDKKKTKVKDYDYYKTKMLLAKKDKDEQVLLAEDHAWMESTSDSDQEINANVVFMAQMEKVLSDSKKSSSSSDETIAEVSYYTSESESESEFETLEYNDNSLNYEKNNELNEQIKVLIEKNDDLLTQANVLQEQIKVKHVVIDTHVKCQAKYAKLEAEQYEYMIRYSAYFDNDKQHRKQIADQEILFDKMSRQLVEMDENARMLQNKVLEKDLKISQLEELNDSENKLHKIGQTNQTIHMNMPSKDKMLNGRKGIGFENSSYFCKAKDLRPRLYDERVIGQGYTSRFLTYSDEALEIKKFKRARENKYEFAYDYGNLNASYVNEKINLSDDYFQEIINQDFDKIDSSFQQTSSLKLYVSIVILEKIIIDLEDEVVSLLAKEKENLEIIESLKSKCFESSEKEIFESKNHSENDCQVVENVYDDLENPNVIAPRMFKLSVSQSDSPVLVSKMSCASNKVETKTKRKRRNRNSSKQTGKQVNNDLRANRDFVHFLDLDTLSSVSRPKPSRVMWKKKGSSNTVKADLSSVNHSNLNKNVKRYNRKDLLSCNNSHLVDTKRCSKHMMGNRALLTNFVKKFLRTVRFENNDFAVIAGYEDVVIGSMTIKRVYYVEGLGHNLYSVGQFCDKGLEVAFRKSACFVRNENGVDLLTGDRSSNLYTIALNEITSNSSFCLLAKASFSQSWLWHQRLFHLNFTTINNLVKNNLVRGLPKMKFKKDHLCSTCEQGKIHQKHHKSKMAFALNQPLYLLHMDLCGPMRVESINGKRYVLVVKTQVNLQLQLQRVQTDNGMEFKNKTLAMFFNEVGISQQFSAARTPQQNGVMDRRNRILVEAARTMLTFAKLSLFLWAEAIATTCFTQNRLIIHKRFDKTPYELINKRKPNIKLFYVFGFRCYQLNDYDDVGKLKMKGDIGVFVGYAKDFATFRVYNKRTHKIHENVNVNFDEILEMASKQFSLEPYPHEQKWTKDHPLYKIIDDPKSSVRTRGQLANSCLFACLLSSIEPANVAEALKDSDWVIAMQEELDQIARLKVWRLVPKPESKTVIKTKWIFKNKKDEIARIEAIRLFLVYAAHKDFTVYQMDVKTAFLNGILKEEVYVAQPLSFVSKQYPYHVHALDKALYGLIQAPRACVPTPMVEQVKLKLNLVGKLVDHTVHQSMIGSFMYLTSSRPDIMFATSESDYVVVLGCYTQVL</sequence>